<evidence type="ECO:0000313" key="2">
    <source>
        <dbReference type="Proteomes" id="UP001367508"/>
    </source>
</evidence>
<evidence type="ECO:0000313" key="1">
    <source>
        <dbReference type="EMBL" id="KAK7338017.1"/>
    </source>
</evidence>
<name>A0AAN9LQ15_CANGL</name>
<dbReference type="EMBL" id="JAYMYQ010000004">
    <property type="protein sequence ID" value="KAK7338017.1"/>
    <property type="molecule type" value="Genomic_DNA"/>
</dbReference>
<sequence>MLPVLFCNVLLNVSEFSRFHKKNSYLCGHEFQTTTGCGVWPPCSLSQDLDIFKQKQIHMLVSWEGWGMERVLENACMLSCFYGKIPACFFNGALAIGSVAVFGLVNILQSNGLPVGHTFSFSDACVYVKE</sequence>
<dbReference type="Proteomes" id="UP001367508">
    <property type="component" value="Unassembled WGS sequence"/>
</dbReference>
<accession>A0AAN9LQ15</accession>
<organism evidence="1 2">
    <name type="scientific">Canavalia gladiata</name>
    <name type="common">Sword bean</name>
    <name type="synonym">Dolichos gladiatus</name>
    <dbReference type="NCBI Taxonomy" id="3824"/>
    <lineage>
        <taxon>Eukaryota</taxon>
        <taxon>Viridiplantae</taxon>
        <taxon>Streptophyta</taxon>
        <taxon>Embryophyta</taxon>
        <taxon>Tracheophyta</taxon>
        <taxon>Spermatophyta</taxon>
        <taxon>Magnoliopsida</taxon>
        <taxon>eudicotyledons</taxon>
        <taxon>Gunneridae</taxon>
        <taxon>Pentapetalae</taxon>
        <taxon>rosids</taxon>
        <taxon>fabids</taxon>
        <taxon>Fabales</taxon>
        <taxon>Fabaceae</taxon>
        <taxon>Papilionoideae</taxon>
        <taxon>50 kb inversion clade</taxon>
        <taxon>NPAAA clade</taxon>
        <taxon>indigoferoid/millettioid clade</taxon>
        <taxon>Phaseoleae</taxon>
        <taxon>Canavalia</taxon>
    </lineage>
</organism>
<proteinExistence type="predicted"/>
<protein>
    <submittedName>
        <fullName evidence="1">Uncharacterized protein</fullName>
    </submittedName>
</protein>
<keyword evidence="2" id="KW-1185">Reference proteome</keyword>
<gene>
    <name evidence="1" type="ORF">VNO77_18613</name>
</gene>
<dbReference type="AlphaFoldDB" id="A0AAN9LQ15"/>
<comment type="caution">
    <text evidence="1">The sequence shown here is derived from an EMBL/GenBank/DDBJ whole genome shotgun (WGS) entry which is preliminary data.</text>
</comment>
<reference evidence="1 2" key="1">
    <citation type="submission" date="2024-01" db="EMBL/GenBank/DDBJ databases">
        <title>The genomes of 5 underutilized Papilionoideae crops provide insights into root nodulation and disease resistanc.</title>
        <authorList>
            <person name="Jiang F."/>
        </authorList>
    </citation>
    <scope>NUCLEOTIDE SEQUENCE [LARGE SCALE GENOMIC DNA]</scope>
    <source>
        <strain evidence="1">LVBAO_FW01</strain>
        <tissue evidence="1">Leaves</tissue>
    </source>
</reference>